<organism evidence="12">
    <name type="scientific">Graphocephala atropunctata</name>
    <dbReference type="NCBI Taxonomy" id="36148"/>
    <lineage>
        <taxon>Eukaryota</taxon>
        <taxon>Metazoa</taxon>
        <taxon>Ecdysozoa</taxon>
        <taxon>Arthropoda</taxon>
        <taxon>Hexapoda</taxon>
        <taxon>Insecta</taxon>
        <taxon>Pterygota</taxon>
        <taxon>Neoptera</taxon>
        <taxon>Paraneoptera</taxon>
        <taxon>Hemiptera</taxon>
        <taxon>Auchenorrhyncha</taxon>
        <taxon>Membracoidea</taxon>
        <taxon>Cicadellidae</taxon>
        <taxon>Cicadellinae</taxon>
        <taxon>Cicadellini</taxon>
        <taxon>Graphocephala</taxon>
    </lineage>
</organism>
<dbReference type="Pfam" id="PF02205">
    <property type="entry name" value="WH2"/>
    <property type="match status" value="2"/>
</dbReference>
<evidence type="ECO:0000259" key="10">
    <source>
        <dbReference type="PROSITE" id="PS50229"/>
    </source>
</evidence>
<dbReference type="PROSITE" id="PS51082">
    <property type="entry name" value="WH2"/>
    <property type="match status" value="2"/>
</dbReference>
<dbReference type="CDD" id="cd00132">
    <property type="entry name" value="CRIB"/>
    <property type="match status" value="1"/>
</dbReference>
<dbReference type="InterPro" id="IPR011993">
    <property type="entry name" value="PH-like_dom_sf"/>
</dbReference>
<dbReference type="SMART" id="SM00461">
    <property type="entry name" value="WH1"/>
    <property type="match status" value="1"/>
</dbReference>
<dbReference type="SUPFAM" id="SSF50729">
    <property type="entry name" value="PH domain-like"/>
    <property type="match status" value="1"/>
</dbReference>
<protein>
    <recommendedName>
        <fullName evidence="13">WH1 domain-containing protein</fullName>
    </recommendedName>
</protein>
<dbReference type="PRINTS" id="PR01217">
    <property type="entry name" value="PRICHEXTENSN"/>
</dbReference>
<feature type="compositionally biased region" description="Basic and acidic residues" evidence="8">
    <location>
        <begin position="426"/>
        <end position="442"/>
    </location>
</feature>
<dbReference type="InterPro" id="IPR011026">
    <property type="entry name" value="WAS_C"/>
</dbReference>
<dbReference type="GO" id="GO:0007015">
    <property type="term" value="P:actin filament organization"/>
    <property type="evidence" value="ECO:0007669"/>
    <property type="project" value="InterPro"/>
</dbReference>
<comment type="subcellular location">
    <subcellularLocation>
        <location evidence="2">Cytoplasm</location>
        <location evidence="2">Cytoskeleton</location>
    </subcellularLocation>
    <subcellularLocation>
        <location evidence="1">Nucleus</location>
    </subcellularLocation>
</comment>
<evidence type="ECO:0000256" key="4">
    <source>
        <dbReference type="ARBA" id="ARBA00022553"/>
    </source>
</evidence>
<feature type="compositionally biased region" description="Basic and acidic residues" evidence="8">
    <location>
        <begin position="188"/>
        <end position="206"/>
    </location>
</feature>
<proteinExistence type="predicted"/>
<dbReference type="InterPro" id="IPR033927">
    <property type="entry name" value="WASPfam_EVH1"/>
</dbReference>
<dbReference type="FunFam" id="2.30.29.30:FF:000130">
    <property type="entry name" value="neural Wiskott-Aldrich syndrome protein"/>
    <property type="match status" value="1"/>
</dbReference>
<feature type="compositionally biased region" description="Pro residues" evidence="8">
    <location>
        <begin position="332"/>
        <end position="393"/>
    </location>
</feature>
<evidence type="ECO:0000256" key="7">
    <source>
        <dbReference type="ARBA" id="ARBA00023242"/>
    </source>
</evidence>
<evidence type="ECO:0000313" key="12">
    <source>
        <dbReference type="EMBL" id="JAT35861.1"/>
    </source>
</evidence>
<dbReference type="Gene3D" id="6.10.280.150">
    <property type="match status" value="1"/>
</dbReference>
<dbReference type="AlphaFoldDB" id="A0A1B6MIX4"/>
<feature type="domain" description="WH1" evidence="10">
    <location>
        <begin position="27"/>
        <end position="137"/>
    </location>
</feature>
<dbReference type="CDD" id="cd01205">
    <property type="entry name" value="EVH1_WASP-like"/>
    <property type="match status" value="1"/>
</dbReference>
<keyword evidence="5" id="KW-0677">Repeat</keyword>
<dbReference type="InterPro" id="IPR036936">
    <property type="entry name" value="CRIB_dom_sf"/>
</dbReference>
<feature type="compositionally biased region" description="Low complexity" evidence="8">
    <location>
        <begin position="472"/>
        <end position="482"/>
    </location>
</feature>
<dbReference type="GO" id="GO:0005856">
    <property type="term" value="C:cytoskeleton"/>
    <property type="evidence" value="ECO:0007669"/>
    <property type="project" value="UniProtKB-SubCell"/>
</dbReference>
<evidence type="ECO:0000256" key="1">
    <source>
        <dbReference type="ARBA" id="ARBA00004123"/>
    </source>
</evidence>
<feature type="compositionally biased region" description="Acidic residues" evidence="8">
    <location>
        <begin position="496"/>
        <end position="509"/>
    </location>
</feature>
<evidence type="ECO:0000256" key="6">
    <source>
        <dbReference type="ARBA" id="ARBA00023212"/>
    </source>
</evidence>
<feature type="region of interest" description="Disordered" evidence="8">
    <location>
        <begin position="288"/>
        <end position="509"/>
    </location>
</feature>
<feature type="domain" description="CRIB" evidence="9">
    <location>
        <begin position="209"/>
        <end position="222"/>
    </location>
</feature>
<dbReference type="Gene3D" id="2.30.29.30">
    <property type="entry name" value="Pleckstrin-homology domain (PH domain)/Phosphotyrosine-binding domain (PTB)"/>
    <property type="match status" value="1"/>
</dbReference>
<feature type="domain" description="WH2" evidence="11">
    <location>
        <begin position="411"/>
        <end position="428"/>
    </location>
</feature>
<feature type="compositionally biased region" description="Polar residues" evidence="8">
    <location>
        <begin position="156"/>
        <end position="187"/>
    </location>
</feature>
<dbReference type="CDD" id="cd21762">
    <property type="entry name" value="WH2"/>
    <property type="match status" value="1"/>
</dbReference>
<dbReference type="InterPro" id="IPR000697">
    <property type="entry name" value="WH1/EVH1_dom"/>
</dbReference>
<feature type="domain" description="WH2" evidence="11">
    <location>
        <begin position="440"/>
        <end position="457"/>
    </location>
</feature>
<dbReference type="EMBL" id="GEBQ01004116">
    <property type="protein sequence ID" value="JAT35861.1"/>
    <property type="molecule type" value="Transcribed_RNA"/>
</dbReference>
<dbReference type="InterPro" id="IPR003124">
    <property type="entry name" value="WH2_dom"/>
</dbReference>
<evidence type="ECO:0000256" key="5">
    <source>
        <dbReference type="ARBA" id="ARBA00022737"/>
    </source>
</evidence>
<dbReference type="PANTHER" id="PTHR11202:SF36">
    <property type="entry name" value="ACTIN NUCLEATION-PROMOTING FACTOR WASL"/>
    <property type="match status" value="1"/>
</dbReference>
<dbReference type="SMART" id="SM00246">
    <property type="entry name" value="WH2"/>
    <property type="match status" value="2"/>
</dbReference>
<evidence type="ECO:0000259" key="11">
    <source>
        <dbReference type="PROSITE" id="PS51082"/>
    </source>
</evidence>
<evidence type="ECO:0000256" key="3">
    <source>
        <dbReference type="ARBA" id="ARBA00022490"/>
    </source>
</evidence>
<keyword evidence="3" id="KW-0963">Cytoplasm</keyword>
<evidence type="ECO:0000256" key="2">
    <source>
        <dbReference type="ARBA" id="ARBA00004245"/>
    </source>
</evidence>
<keyword evidence="6" id="KW-0206">Cytoskeleton</keyword>
<dbReference type="Gene3D" id="3.90.810.10">
    <property type="entry name" value="CRIB domain"/>
    <property type="match status" value="1"/>
</dbReference>
<evidence type="ECO:0008006" key="13">
    <source>
        <dbReference type="Google" id="ProtNLM"/>
    </source>
</evidence>
<name>A0A1B6MIX4_9HEMI</name>
<dbReference type="Pfam" id="PF00568">
    <property type="entry name" value="WH1"/>
    <property type="match status" value="1"/>
</dbReference>
<accession>A0A1B6MIX4</accession>
<dbReference type="GO" id="GO:0005634">
    <property type="term" value="C:nucleus"/>
    <property type="evidence" value="ECO:0007669"/>
    <property type="project" value="UniProtKB-SubCell"/>
</dbReference>
<gene>
    <name evidence="12" type="ORF">g.6378</name>
</gene>
<dbReference type="PROSITE" id="PS50108">
    <property type="entry name" value="CRIB"/>
    <property type="match status" value="1"/>
</dbReference>
<dbReference type="Pfam" id="PF00786">
    <property type="entry name" value="PBD"/>
    <property type="match status" value="1"/>
</dbReference>
<feature type="region of interest" description="Disordered" evidence="8">
    <location>
        <begin position="141"/>
        <end position="211"/>
    </location>
</feature>
<feature type="compositionally biased region" description="Basic and acidic residues" evidence="8">
    <location>
        <begin position="288"/>
        <end position="306"/>
    </location>
</feature>
<dbReference type="InterPro" id="IPR000095">
    <property type="entry name" value="CRIB_dom"/>
</dbReference>
<feature type="compositionally biased region" description="Pro residues" evidence="8">
    <location>
        <begin position="308"/>
        <end position="324"/>
    </location>
</feature>
<dbReference type="GO" id="GO:0003779">
    <property type="term" value="F:actin binding"/>
    <property type="evidence" value="ECO:0007669"/>
    <property type="project" value="InterPro"/>
</dbReference>
<dbReference type="PROSITE" id="PS50229">
    <property type="entry name" value="WH1"/>
    <property type="match status" value="1"/>
</dbReference>
<evidence type="ECO:0000259" key="9">
    <source>
        <dbReference type="PROSITE" id="PS50108"/>
    </source>
</evidence>
<dbReference type="SUPFAM" id="SSF47912">
    <property type="entry name" value="Wiscott-Aldrich syndrome protein, WASP, C-terminal domain"/>
    <property type="match status" value="1"/>
</dbReference>
<sequence>MKPGAATREQRLSNLLTREENECIFSLFGTRCESLATTVVQVFVTNAPEHCDWSKLDAGVLCLVKDHLKRSYYFRLYCPERRCMVWEHEVYNSMQYNAPRPFLHTFEAQDCIVAFNFASEEEAKWLRTILLDKLESKKQRREKRLRNSYHAREQQNSKPPTYSSNGVVSSANKYSVSNQHPPSSGFTNHKDEKKKNKKKDDKKLTKADIGNPTEFRHISHVGWDINKGFDASLSNEESPELKEFFQQAGVSEIQLQDRATRDFIYEFIQVNGGLNRVVNELQSDKRNDIVRKDNHYPTGTRHERDGLPGPPPLPMRNTPLPPSHTPTASRAAPPPPPPPSRTMPAPPPPTQNPPPPPPLRILPQQPPAPGSGAPPPPPPPPMPSAAVPPPPALLPATLAPDMDHMPSASDPHSALMESIRSGTTLKKVDLDAESRNSNDSRGELLTQIRQGISLRPVQPVAKPSQSGPPENSLASALAIALAERSRFIHSESSGSSEEDENEDDDEWED</sequence>
<evidence type="ECO:0000256" key="8">
    <source>
        <dbReference type="SAM" id="MobiDB-lite"/>
    </source>
</evidence>
<keyword evidence="7" id="KW-0539">Nucleus</keyword>
<reference evidence="12" key="1">
    <citation type="submission" date="2015-11" db="EMBL/GenBank/DDBJ databases">
        <title>De novo transcriptome assembly of four potential Pierce s Disease insect vectors from Arizona vineyards.</title>
        <authorList>
            <person name="Tassone E.E."/>
        </authorList>
    </citation>
    <scope>NUCLEOTIDE SEQUENCE</scope>
</reference>
<dbReference type="PANTHER" id="PTHR11202">
    <property type="entry name" value="SPROUTY-RELATED, EVH1 DOMAIN-CONTAINING PROTEIN FAMILY MEMBER"/>
    <property type="match status" value="1"/>
</dbReference>
<keyword evidence="4" id="KW-0597">Phosphoprotein</keyword>